<accession>A0A1X1ZRB5</accession>
<evidence type="ECO:0000256" key="7">
    <source>
        <dbReference type="ARBA" id="ARBA00022798"/>
    </source>
</evidence>
<dbReference type="UniPathway" id="UPA00282"/>
<dbReference type="InterPro" id="IPR023213">
    <property type="entry name" value="CAT-like_dom_sf"/>
</dbReference>
<keyword evidence="8" id="KW-0443">Lipid metabolism</keyword>
<comment type="pathway">
    <text evidence="1">Glycerolipid metabolism; triacylglycerol biosynthesis.</text>
</comment>
<dbReference type="InterPro" id="IPR045034">
    <property type="entry name" value="O-acyltransferase_WSD1-like"/>
</dbReference>
<keyword evidence="6" id="KW-0808">Transferase</keyword>
<dbReference type="InterPro" id="IPR009721">
    <property type="entry name" value="O-acyltransferase_WSD1_C"/>
</dbReference>
<evidence type="ECO:0000259" key="12">
    <source>
        <dbReference type="Pfam" id="PF06974"/>
    </source>
</evidence>
<reference evidence="13 14" key="1">
    <citation type="submission" date="2016-01" db="EMBL/GenBank/DDBJ databases">
        <title>The new phylogeny of the genus Mycobacterium.</title>
        <authorList>
            <person name="Tarcisio F."/>
            <person name="Conor M."/>
            <person name="Antonella G."/>
            <person name="Elisabetta G."/>
            <person name="Giulia F.S."/>
            <person name="Sara T."/>
            <person name="Anna F."/>
            <person name="Clotilde B."/>
            <person name="Roberto B."/>
            <person name="Veronica D.S."/>
            <person name="Fabio R."/>
            <person name="Monica P."/>
            <person name="Olivier J."/>
            <person name="Enrico T."/>
            <person name="Nicola S."/>
        </authorList>
    </citation>
    <scope>NUCLEOTIDE SEQUENCE [LARGE SCALE GENOMIC DNA]</scope>
    <source>
        <strain evidence="13 14">DSM 44803</strain>
    </source>
</reference>
<dbReference type="RefSeq" id="WP_047323709.1">
    <property type="nucleotide sequence ID" value="NZ_JACKSS010000129.1"/>
</dbReference>
<feature type="domain" description="O-acyltransferase WSD1 C-terminal" evidence="12">
    <location>
        <begin position="324"/>
        <end position="462"/>
    </location>
</feature>
<evidence type="ECO:0000256" key="3">
    <source>
        <dbReference type="ARBA" id="ARBA00009587"/>
    </source>
</evidence>
<evidence type="ECO:0000259" key="11">
    <source>
        <dbReference type="Pfam" id="PF03007"/>
    </source>
</evidence>
<evidence type="ECO:0000313" key="14">
    <source>
        <dbReference type="Proteomes" id="UP000193781"/>
    </source>
</evidence>
<name>A0A1X1ZRB5_9MYCO</name>
<comment type="catalytic activity">
    <reaction evidence="10">
        <text>an acyl-CoA + a 1,2-diacyl-sn-glycerol = a triacyl-sn-glycerol + CoA</text>
        <dbReference type="Rhea" id="RHEA:10868"/>
        <dbReference type="ChEBI" id="CHEBI:17815"/>
        <dbReference type="ChEBI" id="CHEBI:57287"/>
        <dbReference type="ChEBI" id="CHEBI:58342"/>
        <dbReference type="ChEBI" id="CHEBI:64615"/>
        <dbReference type="EC" id="2.3.1.20"/>
    </reaction>
</comment>
<dbReference type="Proteomes" id="UP000193781">
    <property type="component" value="Unassembled WGS sequence"/>
</dbReference>
<evidence type="ECO:0000256" key="4">
    <source>
        <dbReference type="ARBA" id="ARBA00013244"/>
    </source>
</evidence>
<keyword evidence="7" id="KW-0319">Glycerol metabolism</keyword>
<dbReference type="GO" id="GO:0001666">
    <property type="term" value="P:response to hypoxia"/>
    <property type="evidence" value="ECO:0007669"/>
    <property type="project" value="TreeGrafter"/>
</dbReference>
<sequence>MAAIDNHASQKPHHTGDLDAMLWGIEKDPLLRQTITVVLILDRGPDREVFLDRLERCSRTLPAFRHRLVEAPLRLSTPRWIVDPNFDLSYHVRWIGAPGDGSLDGVLEFARQSAMSGLDRERPLWTVTVVEGLAGGQAALILTVNHVMSDGTGLLAIFGLLGDLTRKPRDLGPMPPIPEPEDQSRLGRAAEAAGYTAHRILGLLGRSAGATARALPTVVRRPRDTATTVVKDVRAVTRIVAPNLKTLSPLMTERRGWLRFAALEADLDGLRKAAKTRDCTVNDAFLAAVAHGFALYHQRHGKPVDRLRTTIPVDIRKPGDPLFGNRVNGCRIAIPIGADDPGAAMETYHGLINRLKGVAKLPLAAALGTAINAFGPAVNLVIGLIMKHDDFVLSDVNAGDFAFYLAGAKVLSIFPFGPTIGTAANITLVGYHHKALVGVNVDAAAVPDLGAFVACIREGFDAVIALGDGSHDMGCNA</sequence>
<dbReference type="Pfam" id="PF06974">
    <property type="entry name" value="WS_DGAT_C"/>
    <property type="match status" value="1"/>
</dbReference>
<dbReference type="PANTHER" id="PTHR31650:SF1">
    <property type="entry name" value="WAX ESTER SYNTHASE_DIACYLGLYCEROL ACYLTRANSFERASE 4-RELATED"/>
    <property type="match status" value="1"/>
</dbReference>
<keyword evidence="14" id="KW-1185">Reference proteome</keyword>
<dbReference type="SUPFAM" id="SSF52777">
    <property type="entry name" value="CoA-dependent acyltransferases"/>
    <property type="match status" value="1"/>
</dbReference>
<organism evidence="13 14">
    <name type="scientific">Mycobacterium nebraskense</name>
    <dbReference type="NCBI Taxonomy" id="244292"/>
    <lineage>
        <taxon>Bacteria</taxon>
        <taxon>Bacillati</taxon>
        <taxon>Actinomycetota</taxon>
        <taxon>Actinomycetes</taxon>
        <taxon>Mycobacteriales</taxon>
        <taxon>Mycobacteriaceae</taxon>
        <taxon>Mycobacterium</taxon>
    </lineage>
</organism>
<comment type="similarity">
    <text evidence="3">Belongs to the long-chain O-acyltransferase family.</text>
</comment>
<keyword evidence="9" id="KW-0012">Acyltransferase</keyword>
<evidence type="ECO:0000256" key="6">
    <source>
        <dbReference type="ARBA" id="ARBA00022679"/>
    </source>
</evidence>
<dbReference type="STRING" id="244292.ABW17_22650"/>
<dbReference type="GO" id="GO:0019432">
    <property type="term" value="P:triglyceride biosynthetic process"/>
    <property type="evidence" value="ECO:0007669"/>
    <property type="project" value="UniProtKB-UniPathway"/>
</dbReference>
<evidence type="ECO:0000313" key="13">
    <source>
        <dbReference type="EMBL" id="ORW25845.1"/>
    </source>
</evidence>
<dbReference type="GO" id="GO:0004144">
    <property type="term" value="F:diacylglycerol O-acyltransferase activity"/>
    <property type="evidence" value="ECO:0007669"/>
    <property type="project" value="UniProtKB-EC"/>
</dbReference>
<dbReference type="GO" id="GO:0051701">
    <property type="term" value="P:biological process involved in interaction with host"/>
    <property type="evidence" value="ECO:0007669"/>
    <property type="project" value="TreeGrafter"/>
</dbReference>
<dbReference type="GO" id="GO:0006071">
    <property type="term" value="P:glycerol metabolic process"/>
    <property type="evidence" value="ECO:0007669"/>
    <property type="project" value="UniProtKB-KW"/>
</dbReference>
<gene>
    <name evidence="13" type="ORF">AWC17_01370</name>
</gene>
<protein>
    <recommendedName>
        <fullName evidence="4">diacylglycerol O-acyltransferase</fullName>
        <ecNumber evidence="4">2.3.1.20</ecNumber>
    </recommendedName>
</protein>
<dbReference type="AlphaFoldDB" id="A0A1X1ZRB5"/>
<evidence type="ECO:0000256" key="5">
    <source>
        <dbReference type="ARBA" id="ARBA00022516"/>
    </source>
</evidence>
<dbReference type="EMBL" id="LQPH01000101">
    <property type="protein sequence ID" value="ORW25845.1"/>
    <property type="molecule type" value="Genomic_DNA"/>
</dbReference>
<dbReference type="GO" id="GO:0071731">
    <property type="term" value="P:response to nitric oxide"/>
    <property type="evidence" value="ECO:0007669"/>
    <property type="project" value="TreeGrafter"/>
</dbReference>
<dbReference type="GO" id="GO:0005886">
    <property type="term" value="C:plasma membrane"/>
    <property type="evidence" value="ECO:0007669"/>
    <property type="project" value="TreeGrafter"/>
</dbReference>
<dbReference type="Pfam" id="PF03007">
    <property type="entry name" value="WS_DGAT_cat"/>
    <property type="match status" value="1"/>
</dbReference>
<dbReference type="PANTHER" id="PTHR31650">
    <property type="entry name" value="O-ACYLTRANSFERASE (WSD1-LIKE) FAMILY PROTEIN"/>
    <property type="match status" value="1"/>
</dbReference>
<comment type="pathway">
    <text evidence="2">Lipid metabolism.</text>
</comment>
<feature type="domain" description="O-acyltransferase WSD1-like N-terminal" evidence="11">
    <location>
        <begin position="19"/>
        <end position="284"/>
    </location>
</feature>
<evidence type="ECO:0000256" key="10">
    <source>
        <dbReference type="ARBA" id="ARBA00048109"/>
    </source>
</evidence>
<proteinExistence type="inferred from homology"/>
<evidence type="ECO:0000256" key="9">
    <source>
        <dbReference type="ARBA" id="ARBA00023315"/>
    </source>
</evidence>
<keyword evidence="5" id="KW-0444">Lipid biosynthesis</keyword>
<dbReference type="OrthoDB" id="9810950at2"/>
<evidence type="ECO:0000256" key="1">
    <source>
        <dbReference type="ARBA" id="ARBA00004771"/>
    </source>
</evidence>
<dbReference type="Gene3D" id="3.30.559.10">
    <property type="entry name" value="Chloramphenicol acetyltransferase-like domain"/>
    <property type="match status" value="1"/>
</dbReference>
<comment type="caution">
    <text evidence="13">The sequence shown here is derived from an EMBL/GenBank/DDBJ whole genome shotgun (WGS) entry which is preliminary data.</text>
</comment>
<dbReference type="EC" id="2.3.1.20" evidence="4"/>
<evidence type="ECO:0000256" key="8">
    <source>
        <dbReference type="ARBA" id="ARBA00023098"/>
    </source>
</evidence>
<dbReference type="InterPro" id="IPR004255">
    <property type="entry name" value="O-acyltransferase_WSD1_N"/>
</dbReference>
<evidence type="ECO:0000256" key="2">
    <source>
        <dbReference type="ARBA" id="ARBA00005189"/>
    </source>
</evidence>